<dbReference type="Proteomes" id="UP000271624">
    <property type="component" value="Unassembled WGS sequence"/>
</dbReference>
<dbReference type="EMBL" id="RSCL01000037">
    <property type="protein sequence ID" value="RUS96237.1"/>
    <property type="molecule type" value="Genomic_DNA"/>
</dbReference>
<gene>
    <name evidence="2" type="ORF">DSM106972_087790</name>
</gene>
<dbReference type="AlphaFoldDB" id="A0A433UQY5"/>
<organism evidence="2 3">
    <name type="scientific">Dulcicalothrix desertica PCC 7102</name>
    <dbReference type="NCBI Taxonomy" id="232991"/>
    <lineage>
        <taxon>Bacteria</taxon>
        <taxon>Bacillati</taxon>
        <taxon>Cyanobacteriota</taxon>
        <taxon>Cyanophyceae</taxon>
        <taxon>Nostocales</taxon>
        <taxon>Calotrichaceae</taxon>
        <taxon>Dulcicalothrix</taxon>
    </lineage>
</organism>
<feature type="transmembrane region" description="Helical" evidence="1">
    <location>
        <begin position="20"/>
        <end position="37"/>
    </location>
</feature>
<sequence>MWHHLDSIYTNLFEKAKRIICGIITILETGFIILYFAKKLNLLKEVGFLKK</sequence>
<reference evidence="2" key="1">
    <citation type="submission" date="2018-12" db="EMBL/GenBank/DDBJ databases">
        <authorList>
            <person name="Will S."/>
            <person name="Neumann-Schaal M."/>
            <person name="Henke P."/>
        </authorList>
    </citation>
    <scope>NUCLEOTIDE SEQUENCE</scope>
    <source>
        <strain evidence="2">PCC 7102</strain>
    </source>
</reference>
<proteinExistence type="predicted"/>
<accession>A0A433UQY5</accession>
<evidence type="ECO:0000313" key="3">
    <source>
        <dbReference type="Proteomes" id="UP000271624"/>
    </source>
</evidence>
<keyword evidence="1" id="KW-0472">Membrane</keyword>
<evidence type="ECO:0000256" key="1">
    <source>
        <dbReference type="SAM" id="Phobius"/>
    </source>
</evidence>
<keyword evidence="1" id="KW-0812">Transmembrane</keyword>
<keyword evidence="3" id="KW-1185">Reference proteome</keyword>
<protein>
    <submittedName>
        <fullName evidence="2">Uncharacterized protein</fullName>
    </submittedName>
</protein>
<name>A0A433UQY5_9CYAN</name>
<reference evidence="2" key="2">
    <citation type="journal article" date="2019" name="Genome Biol. Evol.">
        <title>Day and night: Metabolic profiles and evolutionary relationships of six axenic non-marine cyanobacteria.</title>
        <authorList>
            <person name="Will S.E."/>
            <person name="Henke P."/>
            <person name="Boedeker C."/>
            <person name="Huang S."/>
            <person name="Brinkmann H."/>
            <person name="Rohde M."/>
            <person name="Jarek M."/>
            <person name="Friedl T."/>
            <person name="Seufert S."/>
            <person name="Schumacher M."/>
            <person name="Overmann J."/>
            <person name="Neumann-Schaal M."/>
            <person name="Petersen J."/>
        </authorList>
    </citation>
    <scope>NUCLEOTIDE SEQUENCE [LARGE SCALE GENOMIC DNA]</scope>
    <source>
        <strain evidence="2">PCC 7102</strain>
    </source>
</reference>
<keyword evidence="1" id="KW-1133">Transmembrane helix</keyword>
<comment type="caution">
    <text evidence="2">The sequence shown here is derived from an EMBL/GenBank/DDBJ whole genome shotgun (WGS) entry which is preliminary data.</text>
</comment>
<evidence type="ECO:0000313" key="2">
    <source>
        <dbReference type="EMBL" id="RUS96237.1"/>
    </source>
</evidence>